<dbReference type="SUPFAM" id="SSF52540">
    <property type="entry name" value="P-loop containing nucleoside triphosphate hydrolases"/>
    <property type="match status" value="1"/>
</dbReference>
<keyword evidence="2" id="KW-0235">DNA replication</keyword>
<keyword evidence="6" id="KW-0238">DNA-binding</keyword>
<dbReference type="GO" id="GO:0008289">
    <property type="term" value="F:lipid binding"/>
    <property type="evidence" value="ECO:0007669"/>
    <property type="project" value="UniProtKB-KW"/>
</dbReference>
<gene>
    <name evidence="8" type="ordered locus">Isop_3433</name>
</gene>
<evidence type="ECO:0000313" key="8">
    <source>
        <dbReference type="EMBL" id="ADV63991.1"/>
    </source>
</evidence>
<dbReference type="GO" id="GO:0005886">
    <property type="term" value="C:plasma membrane"/>
    <property type="evidence" value="ECO:0007669"/>
    <property type="project" value="TreeGrafter"/>
</dbReference>
<dbReference type="Proteomes" id="UP000008631">
    <property type="component" value="Chromosome"/>
</dbReference>
<organism evidence="8 9">
    <name type="scientific">Isosphaera pallida (strain ATCC 43644 / DSM 9630 / IS1B)</name>
    <dbReference type="NCBI Taxonomy" id="575540"/>
    <lineage>
        <taxon>Bacteria</taxon>
        <taxon>Pseudomonadati</taxon>
        <taxon>Planctomycetota</taxon>
        <taxon>Planctomycetia</taxon>
        <taxon>Isosphaerales</taxon>
        <taxon>Isosphaeraceae</taxon>
        <taxon>Isosphaera</taxon>
    </lineage>
</organism>
<dbReference type="PANTHER" id="PTHR30050:SF2">
    <property type="entry name" value="CHROMOSOMAL REPLICATION INITIATOR PROTEIN DNAA"/>
    <property type="match status" value="1"/>
</dbReference>
<dbReference type="InParanoid" id="E8R6T9"/>
<keyword evidence="9" id="KW-1185">Reference proteome</keyword>
<evidence type="ECO:0000313" key="9">
    <source>
        <dbReference type="Proteomes" id="UP000008631"/>
    </source>
</evidence>
<dbReference type="InterPro" id="IPR013317">
    <property type="entry name" value="DnaA_dom"/>
</dbReference>
<sequence>MELDHDPPQPIAVAEALARVARREPSQPALEELGRVGKGSEHDCHFDDLILAPPQGAWRGWIDGPETARAVACARELVDTAGPSATIEQARRAASPLVLFGPPGVGKTRVLAGLAGDWLDAAAGRELTFVASSPPQSEVVARHRTVWMTAEGFGTACERAERAGIAGWERLRRRIRSVGLLALDDLEGLRASRVAQRELIATLDALREHGGVAAVTARGSPARLAAQGWSRRLVNRLVGGLAVRLEPPSLETRRRAALERAGQIGSVVVLNTDAIEWLAAHATTLPELDGLFYRVRLMASLQGGLGSSPRIVDRADVADWLTDLVTPDVSTKPNDSKRHEGSAVPDSTARIAARIAATAKAFGLKPTELRGPRRSQRIAQARATAVWLALRVPGATIAGVGRALGGRDPATIRHARTVADARRATDPAYAALLDHLDRH</sequence>
<dbReference type="GO" id="GO:0006275">
    <property type="term" value="P:regulation of DNA replication"/>
    <property type="evidence" value="ECO:0007669"/>
    <property type="project" value="InterPro"/>
</dbReference>
<evidence type="ECO:0000256" key="2">
    <source>
        <dbReference type="ARBA" id="ARBA00022705"/>
    </source>
</evidence>
<reference evidence="8 9" key="2">
    <citation type="journal article" date="2011" name="Stand. Genomic Sci.">
        <title>Complete genome sequence of Isosphaera pallida type strain (IS1B).</title>
        <authorList>
            <consortium name="US DOE Joint Genome Institute (JGI-PGF)"/>
            <person name="Goker M."/>
            <person name="Cleland D."/>
            <person name="Saunders E."/>
            <person name="Lapidus A."/>
            <person name="Nolan M."/>
            <person name="Lucas S."/>
            <person name="Hammon N."/>
            <person name="Deshpande S."/>
            <person name="Cheng J.F."/>
            <person name="Tapia R."/>
            <person name="Han C."/>
            <person name="Goodwin L."/>
            <person name="Pitluck S."/>
            <person name="Liolios K."/>
            <person name="Pagani I."/>
            <person name="Ivanova N."/>
            <person name="Mavromatis K."/>
            <person name="Pati A."/>
            <person name="Chen A."/>
            <person name="Palaniappan K."/>
            <person name="Land M."/>
            <person name="Hauser L."/>
            <person name="Chang Y.J."/>
            <person name="Jeffries C.D."/>
            <person name="Detter J.C."/>
            <person name="Beck B."/>
            <person name="Woyke T."/>
            <person name="Bristow J."/>
            <person name="Eisen J.A."/>
            <person name="Markowitz V."/>
            <person name="Hugenholtz P."/>
            <person name="Kyrpides N.C."/>
            <person name="Klenk H.P."/>
        </authorList>
    </citation>
    <scope>NUCLEOTIDE SEQUENCE [LARGE SCALE GENOMIC DNA]</scope>
    <source>
        <strain evidence="9">ATCC 43644 / DSM 9630 / IS1B</strain>
    </source>
</reference>
<dbReference type="HOGENOM" id="CLU_623714_0_0_0"/>
<dbReference type="OrthoDB" id="9807019at2"/>
<dbReference type="KEGG" id="ipa:Isop_3433"/>
<dbReference type="InterPro" id="IPR013159">
    <property type="entry name" value="DnaA_C"/>
</dbReference>
<dbReference type="SUPFAM" id="SSF48295">
    <property type="entry name" value="TrpR-like"/>
    <property type="match status" value="1"/>
</dbReference>
<dbReference type="PANTHER" id="PTHR30050">
    <property type="entry name" value="CHROMOSOMAL REPLICATION INITIATOR PROTEIN DNAA"/>
    <property type="match status" value="1"/>
</dbReference>
<dbReference type="eggNOG" id="COG0593">
    <property type="taxonomic scope" value="Bacteria"/>
</dbReference>
<dbReference type="Gene3D" id="3.40.50.300">
    <property type="entry name" value="P-loop containing nucleotide triphosphate hydrolases"/>
    <property type="match status" value="1"/>
</dbReference>
<evidence type="ECO:0000256" key="4">
    <source>
        <dbReference type="ARBA" id="ARBA00022840"/>
    </source>
</evidence>
<dbReference type="GO" id="GO:0005524">
    <property type="term" value="F:ATP binding"/>
    <property type="evidence" value="ECO:0007669"/>
    <property type="project" value="UniProtKB-KW"/>
</dbReference>
<evidence type="ECO:0000256" key="1">
    <source>
        <dbReference type="ARBA" id="ARBA00022490"/>
    </source>
</evidence>
<evidence type="ECO:0000256" key="3">
    <source>
        <dbReference type="ARBA" id="ARBA00022741"/>
    </source>
</evidence>
<dbReference type="STRING" id="575540.Isop_3433"/>
<dbReference type="Pfam" id="PF08299">
    <property type="entry name" value="Bac_DnaA_C"/>
    <property type="match status" value="1"/>
</dbReference>
<dbReference type="EMBL" id="CP002353">
    <property type="protein sequence ID" value="ADV63991.1"/>
    <property type="molecule type" value="Genomic_DNA"/>
</dbReference>
<protein>
    <submittedName>
        <fullName evidence="8">Chromosomal replication initiator DnaA</fullName>
    </submittedName>
</protein>
<feature type="domain" description="Chromosomal replication initiator DnaA C-terminal" evidence="7">
    <location>
        <begin position="350"/>
        <end position="419"/>
    </location>
</feature>
<dbReference type="Gene3D" id="1.10.1750.10">
    <property type="match status" value="1"/>
</dbReference>
<dbReference type="InterPro" id="IPR010921">
    <property type="entry name" value="Trp_repressor/repl_initiator"/>
</dbReference>
<name>E8R6T9_ISOPI</name>
<dbReference type="InterPro" id="IPR027417">
    <property type="entry name" value="P-loop_NTPase"/>
</dbReference>
<keyword evidence="5" id="KW-0446">Lipid-binding</keyword>
<accession>E8R6T9</accession>
<dbReference type="Pfam" id="PF00308">
    <property type="entry name" value="Bac_DnaA"/>
    <property type="match status" value="1"/>
</dbReference>
<dbReference type="GO" id="GO:0006270">
    <property type="term" value="P:DNA replication initiation"/>
    <property type="evidence" value="ECO:0007669"/>
    <property type="project" value="InterPro"/>
</dbReference>
<keyword evidence="4" id="KW-0067">ATP-binding</keyword>
<evidence type="ECO:0000256" key="5">
    <source>
        <dbReference type="ARBA" id="ARBA00023121"/>
    </source>
</evidence>
<dbReference type="RefSeq" id="WP_013566279.1">
    <property type="nucleotide sequence ID" value="NC_014962.1"/>
</dbReference>
<reference key="1">
    <citation type="submission" date="2010-11" db="EMBL/GenBank/DDBJ databases">
        <title>The complete sequence of chromosome of Isophaera pallida ATCC 43644.</title>
        <authorList>
            <consortium name="US DOE Joint Genome Institute (JGI-PGF)"/>
            <person name="Lucas S."/>
            <person name="Copeland A."/>
            <person name="Lapidus A."/>
            <person name="Bruce D."/>
            <person name="Goodwin L."/>
            <person name="Pitluck S."/>
            <person name="Kyrpides N."/>
            <person name="Mavromatis K."/>
            <person name="Pagani I."/>
            <person name="Ivanova N."/>
            <person name="Saunders E."/>
            <person name="Brettin T."/>
            <person name="Detter J.C."/>
            <person name="Han C."/>
            <person name="Tapia R."/>
            <person name="Land M."/>
            <person name="Hauser L."/>
            <person name="Markowitz V."/>
            <person name="Cheng J.-F."/>
            <person name="Hugenholtz P."/>
            <person name="Woyke T."/>
            <person name="Wu D."/>
            <person name="Eisen J.A."/>
        </authorList>
    </citation>
    <scope>NUCLEOTIDE SEQUENCE</scope>
    <source>
        <strain>ATCC 43644</strain>
    </source>
</reference>
<dbReference type="SMART" id="SM00760">
    <property type="entry name" value="Bac_DnaA_C"/>
    <property type="match status" value="1"/>
</dbReference>
<keyword evidence="3" id="KW-0547">Nucleotide-binding</keyword>
<evidence type="ECO:0000256" key="6">
    <source>
        <dbReference type="ARBA" id="ARBA00023125"/>
    </source>
</evidence>
<evidence type="ECO:0000259" key="7">
    <source>
        <dbReference type="SMART" id="SM00760"/>
    </source>
</evidence>
<dbReference type="CDD" id="cd06571">
    <property type="entry name" value="Bac_DnaA_C"/>
    <property type="match status" value="1"/>
</dbReference>
<proteinExistence type="predicted"/>
<dbReference type="AlphaFoldDB" id="E8R6T9"/>
<dbReference type="GO" id="GO:0003688">
    <property type="term" value="F:DNA replication origin binding"/>
    <property type="evidence" value="ECO:0007669"/>
    <property type="project" value="TreeGrafter"/>
</dbReference>
<keyword evidence="1" id="KW-0963">Cytoplasm</keyword>